<dbReference type="GO" id="GO:0006979">
    <property type="term" value="P:response to oxidative stress"/>
    <property type="evidence" value="ECO:0007669"/>
    <property type="project" value="InterPro"/>
</dbReference>
<dbReference type="EMBL" id="ASGP02000008">
    <property type="protein sequence ID" value="KAH9493959.1"/>
    <property type="molecule type" value="Genomic_DNA"/>
</dbReference>
<evidence type="ECO:0000256" key="5">
    <source>
        <dbReference type="ARBA" id="ARBA00023180"/>
    </source>
</evidence>
<reference evidence="8" key="2">
    <citation type="submission" date="2020-06" db="EMBL/GenBank/DDBJ databases">
        <authorList>
            <person name="Ji K."/>
            <person name="Li J."/>
        </authorList>
    </citation>
    <scope>NUCLEOTIDE SEQUENCE</scope>
    <source>
        <strain evidence="8">JKM2019</strain>
        <tissue evidence="8">Whole body</tissue>
    </source>
</reference>
<evidence type="ECO:0000256" key="2">
    <source>
        <dbReference type="ARBA" id="ARBA00022525"/>
    </source>
</evidence>
<gene>
    <name evidence="9" type="ORF">DERF_014683</name>
    <name evidence="8" type="ORF">HUG17_6534</name>
</gene>
<keyword evidence="4 7" id="KW-0732">Signal</keyword>
<evidence type="ECO:0000313" key="8">
    <source>
        <dbReference type="EMBL" id="KAH7644172.1"/>
    </source>
</evidence>
<dbReference type="PANTHER" id="PTHR11475:SF4">
    <property type="entry name" value="CHORION PEROXIDASE"/>
    <property type="match status" value="1"/>
</dbReference>
<keyword evidence="3" id="KW-0560">Oxidoreductase</keyword>
<dbReference type="AlphaFoldDB" id="A0A922HJM6"/>
<feature type="chain" id="PRO_5038324675" evidence="7">
    <location>
        <begin position="26"/>
        <end position="838"/>
    </location>
</feature>
<reference evidence="9" key="4">
    <citation type="journal article" date="2022" name="Res Sq">
        <title>Comparative Genomics Reveals Insights into the Divergent Evolution of Astigmatic Mites and Household Pest Adaptations.</title>
        <authorList>
            <person name="Xiong Q."/>
            <person name="Wan A.T.-Y."/>
            <person name="Liu X.-Y."/>
            <person name="Fung C.S.-H."/>
            <person name="Xiao X."/>
            <person name="Malainual N."/>
            <person name="Hou J."/>
            <person name="Wang L."/>
            <person name="Wang M."/>
            <person name="Yang K."/>
            <person name="Cui Y."/>
            <person name="Leung E."/>
            <person name="Nong W."/>
            <person name="Shin S.-K."/>
            <person name="Au S."/>
            <person name="Jeong K.Y."/>
            <person name="Chew F.T."/>
            <person name="Hui J."/>
            <person name="Leung T.F."/>
            <person name="Tungtrongchitr A."/>
            <person name="Zhong N."/>
            <person name="Liu Z."/>
            <person name="Tsui S."/>
        </authorList>
    </citation>
    <scope>NUCLEOTIDE SEQUENCE</scope>
    <source>
        <strain evidence="9">Derf</strain>
        <tissue evidence="9">Whole organism</tissue>
    </source>
</reference>
<protein>
    <submittedName>
        <fullName evidence="9">Uncharacterized protein</fullName>
    </submittedName>
</protein>
<dbReference type="Pfam" id="PF03098">
    <property type="entry name" value="An_peroxidase"/>
    <property type="match status" value="1"/>
</dbReference>
<accession>A0A922HJM6</accession>
<comment type="caution">
    <text evidence="9">The sequence shown here is derived from an EMBL/GenBank/DDBJ whole genome shotgun (WGS) entry which is preliminary data.</text>
</comment>
<evidence type="ECO:0000313" key="9">
    <source>
        <dbReference type="EMBL" id="KAH9493959.1"/>
    </source>
</evidence>
<dbReference type="Gene3D" id="1.10.640.10">
    <property type="entry name" value="Haem peroxidase domain superfamily, animal type"/>
    <property type="match status" value="1"/>
</dbReference>
<evidence type="ECO:0000256" key="3">
    <source>
        <dbReference type="ARBA" id="ARBA00022559"/>
    </source>
</evidence>
<dbReference type="InterPro" id="IPR037120">
    <property type="entry name" value="Haem_peroxidase_sf_animal"/>
</dbReference>
<keyword evidence="6" id="KW-0349">Heme</keyword>
<reference evidence="8" key="3">
    <citation type="journal article" date="2021" name="World Allergy Organ. J.">
        <title>Chromosome-level assembly of Dermatophagoides farinae genome and transcriptome reveals two novel allergens Der f 37 and Der f 39.</title>
        <authorList>
            <person name="Chen J."/>
            <person name="Cai Z."/>
            <person name="Fan D."/>
            <person name="Hu J."/>
            <person name="Hou Y."/>
            <person name="He Y."/>
            <person name="Zhang Z."/>
            <person name="Zhao Z."/>
            <person name="Gao P."/>
            <person name="Hu W."/>
            <person name="Sun J."/>
            <person name="Li J."/>
            <person name="Ji K."/>
        </authorList>
    </citation>
    <scope>NUCLEOTIDE SEQUENCE</scope>
    <source>
        <strain evidence="8">JKM2019</strain>
    </source>
</reference>
<sequence length="838" mass="94427">MKLSFIYRSIFVSILFTLSISSCNSQHTFQFTHRLPSITRSRSTIVNFVHRTPKQITSNVQNNAQLRKVPLLRSSSVSTPIDSRSFSFGRSECTVGTCQFYYNCSRKTSSPPKFCSMTNGFTGVCCHNNNNNNGDKVGISLPQTSRFPVVTNTFSPTIVAESSTRNVNLADFNSNEANQIIKDLVSLEDELRRNDLEPKSGTQEFSHQNFFGGNQLSLKEMNDAIQALETFISFAKSQNMSLDDIQSSNMNIRDVSSLAGICESNAVCQNIRYRNPDGTCNNLIYTNQGKAVSTFSRLLSPDYGDRFNEPRRAMDGNELPNSRQISMSISPESQLENDFYSTMLMQFGQFIDHDITRTAITRTHDNKRISCCDEKVRQNPKLLHPACFVIPVPSDDFFLRAESQTCINFVRSAPAVNPKCKFGPREQLNQLSSYIDGNNIYGPSLKQESRLRQFQGGLMKVTMLNHKPFPPTTSNRNEVNCQIPETANMSCFLAGDIRANEVIDLVVLHTVFLREHNRIATILQNMHPQWNDETIFQETKRIIIAELQHIIYNEMLPLILGPKTIEHFGLRIHDGYSDSYNQAVDATILNEFSTAAYRLHSLVHGILNLNTPENQIVAQISLRDVFANPSLLYQDGVYDMRIAGLTGQGMKNFDNFFSRDVTNHLFQAPGKRFGLDIVALNIQRGRDHGIQSYVKYREVCGLSKIKSFTDLRTVLSNPAVADVLSHLYKQVEDVDLFIAGTSEQILPGAIVGPTFACIIGEQFRRIKEGDRFWYENGGMETSFTPGQLAEIKKISLAKILCDNSDVGIMQKFALLIPSASNPKLRCNQLPSINMNHWI</sequence>
<keyword evidence="2" id="KW-0964">Secreted</keyword>
<evidence type="ECO:0000313" key="10">
    <source>
        <dbReference type="Proteomes" id="UP000790347"/>
    </source>
</evidence>
<evidence type="ECO:0000256" key="7">
    <source>
        <dbReference type="SAM" id="SignalP"/>
    </source>
</evidence>
<keyword evidence="6" id="KW-0479">Metal-binding</keyword>
<keyword evidence="5" id="KW-0325">Glycoprotein</keyword>
<dbReference type="InterPro" id="IPR010255">
    <property type="entry name" value="Haem_peroxidase_sf"/>
</dbReference>
<dbReference type="FunFam" id="1.10.640.10:FF:000003">
    <property type="entry name" value="chorion peroxidase"/>
    <property type="match status" value="1"/>
</dbReference>
<dbReference type="PRINTS" id="PR00457">
    <property type="entry name" value="ANPEROXIDASE"/>
</dbReference>
<keyword evidence="10" id="KW-1185">Reference proteome</keyword>
<dbReference type="GO" id="GO:0046872">
    <property type="term" value="F:metal ion binding"/>
    <property type="evidence" value="ECO:0007669"/>
    <property type="project" value="UniProtKB-KW"/>
</dbReference>
<comment type="subcellular location">
    <subcellularLocation>
        <location evidence="1">Secreted</location>
    </subcellularLocation>
</comment>
<dbReference type="GO" id="GO:0020037">
    <property type="term" value="F:heme binding"/>
    <property type="evidence" value="ECO:0007669"/>
    <property type="project" value="InterPro"/>
</dbReference>
<dbReference type="CDD" id="cd09823">
    <property type="entry name" value="peroxinectin_like"/>
    <property type="match status" value="1"/>
</dbReference>
<dbReference type="GO" id="GO:0005576">
    <property type="term" value="C:extracellular region"/>
    <property type="evidence" value="ECO:0007669"/>
    <property type="project" value="UniProtKB-SubCell"/>
</dbReference>
<dbReference type="PROSITE" id="PS51257">
    <property type="entry name" value="PROKAR_LIPOPROTEIN"/>
    <property type="match status" value="1"/>
</dbReference>
<dbReference type="Proteomes" id="UP000790347">
    <property type="component" value="Unassembled WGS sequence"/>
</dbReference>
<feature type="signal peptide" evidence="7">
    <location>
        <begin position="1"/>
        <end position="25"/>
    </location>
</feature>
<evidence type="ECO:0000256" key="6">
    <source>
        <dbReference type="PIRSR" id="PIRSR619791-2"/>
    </source>
</evidence>
<dbReference type="InterPro" id="IPR019791">
    <property type="entry name" value="Haem_peroxidase_animal"/>
</dbReference>
<dbReference type="Proteomes" id="UP000828236">
    <property type="component" value="Unassembled WGS sequence"/>
</dbReference>
<dbReference type="PANTHER" id="PTHR11475">
    <property type="entry name" value="OXIDASE/PEROXIDASE"/>
    <property type="match status" value="1"/>
</dbReference>
<evidence type="ECO:0000256" key="1">
    <source>
        <dbReference type="ARBA" id="ARBA00004613"/>
    </source>
</evidence>
<name>A0A922HJM6_DERFA</name>
<dbReference type="SUPFAM" id="SSF48113">
    <property type="entry name" value="Heme-dependent peroxidases"/>
    <property type="match status" value="1"/>
</dbReference>
<feature type="binding site" description="axial binding residue" evidence="6">
    <location>
        <position position="600"/>
    </location>
    <ligand>
        <name>heme b</name>
        <dbReference type="ChEBI" id="CHEBI:60344"/>
    </ligand>
    <ligandPart>
        <name>Fe</name>
        <dbReference type="ChEBI" id="CHEBI:18248"/>
    </ligandPart>
</feature>
<dbReference type="EMBL" id="SDOV01000002">
    <property type="protein sequence ID" value="KAH7644172.1"/>
    <property type="molecule type" value="Genomic_DNA"/>
</dbReference>
<proteinExistence type="predicted"/>
<organism evidence="9 10">
    <name type="scientific">Dermatophagoides farinae</name>
    <name type="common">American house dust mite</name>
    <dbReference type="NCBI Taxonomy" id="6954"/>
    <lineage>
        <taxon>Eukaryota</taxon>
        <taxon>Metazoa</taxon>
        <taxon>Ecdysozoa</taxon>
        <taxon>Arthropoda</taxon>
        <taxon>Chelicerata</taxon>
        <taxon>Arachnida</taxon>
        <taxon>Acari</taxon>
        <taxon>Acariformes</taxon>
        <taxon>Sarcoptiformes</taxon>
        <taxon>Astigmata</taxon>
        <taxon>Psoroptidia</taxon>
        <taxon>Analgoidea</taxon>
        <taxon>Pyroglyphidae</taxon>
        <taxon>Dermatophagoidinae</taxon>
        <taxon>Dermatophagoides</taxon>
    </lineage>
</organism>
<reference evidence="9" key="1">
    <citation type="submission" date="2013-05" db="EMBL/GenBank/DDBJ databases">
        <authorList>
            <person name="Yim A.K.Y."/>
            <person name="Chan T.F."/>
            <person name="Ji K.M."/>
            <person name="Liu X.Y."/>
            <person name="Zhou J.W."/>
            <person name="Li R.Q."/>
            <person name="Yang K.Y."/>
            <person name="Li J."/>
            <person name="Li M."/>
            <person name="Law P.T.W."/>
            <person name="Wu Y.L."/>
            <person name="Cai Z.L."/>
            <person name="Qin H."/>
            <person name="Bao Y."/>
            <person name="Leung R.K.K."/>
            <person name="Ng P.K.S."/>
            <person name="Zou J."/>
            <person name="Zhong X.J."/>
            <person name="Ran P.X."/>
            <person name="Zhong N.S."/>
            <person name="Liu Z.G."/>
            <person name="Tsui S.K.W."/>
        </authorList>
    </citation>
    <scope>NUCLEOTIDE SEQUENCE</scope>
    <source>
        <strain evidence="9">Derf</strain>
        <tissue evidence="9">Whole organism</tissue>
    </source>
</reference>
<evidence type="ECO:0000256" key="4">
    <source>
        <dbReference type="ARBA" id="ARBA00022729"/>
    </source>
</evidence>
<dbReference type="PROSITE" id="PS50292">
    <property type="entry name" value="PEROXIDASE_3"/>
    <property type="match status" value="1"/>
</dbReference>
<keyword evidence="3" id="KW-0575">Peroxidase</keyword>
<dbReference type="GO" id="GO:0004601">
    <property type="term" value="F:peroxidase activity"/>
    <property type="evidence" value="ECO:0007669"/>
    <property type="project" value="UniProtKB-KW"/>
</dbReference>
<keyword evidence="6" id="KW-0408">Iron</keyword>